<sequence>MDSNFKDKLFLLTGSLETIFRSFTPSSIVRFNLKFRLKKGIITLKPKLRDQSYFLGSKRYFWQYFRNEFVEWYHDKTYGLSSRRNIELPHLLSHLTVNQIIPNWQFEIQIINNVGCSKSLLSQLSSLDELVEQDSRDLIPEITETMLHKNMQHRESEIFHTDNSTISCELWSGSFTWENCGGSHHFAAARYIAKKLEQDINLTGILHLVMLNKELFRTLFSKYHLFLITLDTDENLLLNKTLENLKIPFMNTKIEDSFSINSDENNLRLLAFRNDSLESELVADIFRQSKAINLYGYFYLFLLKQEDNRERYRKILMV</sequence>
<reference evidence="1 2" key="1">
    <citation type="submission" date="2014-07" db="EMBL/GenBank/DDBJ databases">
        <title>Chaperone-usher fimbriae in a diverse selection of Gallibacterium genomes.</title>
        <authorList>
            <person name="Kudirkiene E."/>
            <person name="Bager R.J."/>
            <person name="Johnson T.J."/>
            <person name="Bojesen A.M."/>
        </authorList>
    </citation>
    <scope>NUCLEOTIDE SEQUENCE [LARGE SCALE GENOMIC DNA]</scope>
    <source>
        <strain evidence="1 2">4895</strain>
    </source>
</reference>
<dbReference type="AlphaFoldDB" id="A0A0A3AJW4"/>
<protein>
    <submittedName>
        <fullName evidence="1">Uncharacterized protein</fullName>
    </submittedName>
</protein>
<accession>A0A0A3AJW4</accession>
<proteinExistence type="predicted"/>
<dbReference type="Pfam" id="PF20390">
    <property type="entry name" value="DUF6685"/>
    <property type="match status" value="1"/>
</dbReference>
<evidence type="ECO:0000313" key="2">
    <source>
        <dbReference type="Proteomes" id="UP000030554"/>
    </source>
</evidence>
<name>A0A0A3AJW4_9PAST</name>
<dbReference type="EMBL" id="JPJQ01000030">
    <property type="protein sequence ID" value="KGQ61814.1"/>
    <property type="molecule type" value="Genomic_DNA"/>
</dbReference>
<dbReference type="InterPro" id="IPR046507">
    <property type="entry name" value="DUF6685"/>
</dbReference>
<comment type="caution">
    <text evidence="1">The sequence shown here is derived from an EMBL/GenBank/DDBJ whole genome shotgun (WGS) entry which is preliminary data.</text>
</comment>
<dbReference type="Proteomes" id="UP000030554">
    <property type="component" value="Unassembled WGS sequence"/>
</dbReference>
<dbReference type="RefSeq" id="WP_039163599.1">
    <property type="nucleotide sequence ID" value="NZ_JPJQ01000030.1"/>
</dbReference>
<evidence type="ECO:0000313" key="1">
    <source>
        <dbReference type="EMBL" id="KGQ61814.1"/>
    </source>
</evidence>
<organism evidence="1 2">
    <name type="scientific">Gallibacterium anatis 4895</name>
    <dbReference type="NCBI Taxonomy" id="1396510"/>
    <lineage>
        <taxon>Bacteria</taxon>
        <taxon>Pseudomonadati</taxon>
        <taxon>Pseudomonadota</taxon>
        <taxon>Gammaproteobacteria</taxon>
        <taxon>Pasteurellales</taxon>
        <taxon>Pasteurellaceae</taxon>
        <taxon>Gallibacterium</taxon>
    </lineage>
</organism>
<gene>
    <name evidence="1" type="ORF">IO48_06725</name>
</gene>